<dbReference type="OMA" id="VGCFIPK"/>
<name>A0A3Q2XUM2_HIPCM</name>
<evidence type="ECO:0000313" key="4">
    <source>
        <dbReference type="Proteomes" id="UP000264820"/>
    </source>
</evidence>
<dbReference type="InterPro" id="IPR027868">
    <property type="entry name" value="C2orf72-like_C"/>
</dbReference>
<dbReference type="PANTHER" id="PTHR35675:SF1">
    <property type="entry name" value="RIKEN CDNA 2810459M11 GENE"/>
    <property type="match status" value="1"/>
</dbReference>
<feature type="compositionally biased region" description="Low complexity" evidence="1">
    <location>
        <begin position="62"/>
        <end position="73"/>
    </location>
</feature>
<dbReference type="Ensembl" id="ENSHCOT00000014625.1">
    <property type="protein sequence ID" value="ENSHCOP00000008693.1"/>
    <property type="gene ID" value="ENSHCOG00000010988.1"/>
</dbReference>
<accession>A0A3Q2XUM2</accession>
<reference evidence="3" key="1">
    <citation type="submission" date="2025-08" db="UniProtKB">
        <authorList>
            <consortium name="Ensembl"/>
        </authorList>
    </citation>
    <scope>IDENTIFICATION</scope>
</reference>
<feature type="region of interest" description="Disordered" evidence="1">
    <location>
        <begin position="28"/>
        <end position="73"/>
    </location>
</feature>
<proteinExistence type="predicted"/>
<keyword evidence="4" id="KW-1185">Reference proteome</keyword>
<dbReference type="Pfam" id="PF15443">
    <property type="entry name" value="DUF4630"/>
    <property type="match status" value="1"/>
</dbReference>
<dbReference type="GeneTree" id="ENSGT00940000174617"/>
<protein>
    <recommendedName>
        <fullName evidence="2">C2orf72-like C-terminal domain-containing protein</fullName>
    </recommendedName>
</protein>
<sequence>MSGESDFEKTLASIGGKEKIYLVSDAAERNKASESDADVGYGDKPPKGTPDNLDSGACPGGTQRTVIRQSSSSSRRRTIDCPAIVFLFRQTFISSELCLKEVLKDVKARTNRASGTLPALIGLVRITAGESDESRRCVQRLEMLIRKVFPQHPADTVWVASFLPGAPGSVLDIKKNVCRVIACSQTTGPSAINSLMRRTPGRQMKVGQSMTFTRPPLLPEKKVQEQKELSWENKAFKISCQLFKCSLFPCRYYRGSREPAFVALPVFVQV</sequence>
<dbReference type="PANTHER" id="PTHR35675">
    <property type="entry name" value="HYPOTHETICAL PROTEIN LOC100362216"/>
    <property type="match status" value="1"/>
</dbReference>
<dbReference type="AlphaFoldDB" id="A0A3Q2XUM2"/>
<evidence type="ECO:0000256" key="1">
    <source>
        <dbReference type="SAM" id="MobiDB-lite"/>
    </source>
</evidence>
<evidence type="ECO:0000313" key="3">
    <source>
        <dbReference type="Ensembl" id="ENSHCOP00000008693.1"/>
    </source>
</evidence>
<dbReference type="Proteomes" id="UP000264820">
    <property type="component" value="Unplaced"/>
</dbReference>
<feature type="domain" description="C2orf72-like C-terminal" evidence="2">
    <location>
        <begin position="119"/>
        <end position="189"/>
    </location>
</feature>
<dbReference type="STRING" id="109280.ENSHCOP00000008693"/>
<evidence type="ECO:0000259" key="2">
    <source>
        <dbReference type="Pfam" id="PF15443"/>
    </source>
</evidence>
<organism evidence="3 4">
    <name type="scientific">Hippocampus comes</name>
    <name type="common">Tiger tail seahorse</name>
    <dbReference type="NCBI Taxonomy" id="109280"/>
    <lineage>
        <taxon>Eukaryota</taxon>
        <taxon>Metazoa</taxon>
        <taxon>Chordata</taxon>
        <taxon>Craniata</taxon>
        <taxon>Vertebrata</taxon>
        <taxon>Euteleostomi</taxon>
        <taxon>Actinopterygii</taxon>
        <taxon>Neopterygii</taxon>
        <taxon>Teleostei</taxon>
        <taxon>Neoteleostei</taxon>
        <taxon>Acanthomorphata</taxon>
        <taxon>Syngnathiaria</taxon>
        <taxon>Syngnathiformes</taxon>
        <taxon>Syngnathoidei</taxon>
        <taxon>Syngnathidae</taxon>
        <taxon>Hippocampus</taxon>
    </lineage>
</organism>
<reference evidence="3" key="2">
    <citation type="submission" date="2025-09" db="UniProtKB">
        <authorList>
            <consortium name="Ensembl"/>
        </authorList>
    </citation>
    <scope>IDENTIFICATION</scope>
</reference>